<feature type="domain" description="Nuclear transport factor 2" evidence="1">
    <location>
        <begin position="8"/>
        <end position="97"/>
    </location>
</feature>
<evidence type="ECO:0000259" key="1">
    <source>
        <dbReference type="Pfam" id="PF02136"/>
    </source>
</evidence>
<protein>
    <submittedName>
        <fullName evidence="3">NTF2-related export protein 1-like</fullName>
    </submittedName>
</protein>
<dbReference type="InterPro" id="IPR002075">
    <property type="entry name" value="NTF2_dom"/>
</dbReference>
<keyword evidence="2" id="KW-1185">Reference proteome</keyword>
<evidence type="ECO:0000313" key="2">
    <source>
        <dbReference type="Proteomes" id="UP001652581"/>
    </source>
</evidence>
<reference evidence="3" key="1">
    <citation type="submission" date="2025-08" db="UniProtKB">
        <authorList>
            <consortium name="RefSeq"/>
        </authorList>
    </citation>
    <scope>IDENTIFICATION</scope>
</reference>
<sequence>MDQARRASDEFVSVSYTTTDTRWRLLSCVCTGTATLMWKRKHPFRTRVLLETLPSREFQINTVNCQPVHDEATSSQTTVLVVICGTEKSEVTKERHFRS</sequence>
<dbReference type="GeneID" id="102544246"/>
<dbReference type="Gene3D" id="3.10.450.50">
    <property type="match status" value="1"/>
</dbReference>
<evidence type="ECO:0000313" key="3">
    <source>
        <dbReference type="RefSeq" id="XP_072820131.1"/>
    </source>
</evidence>
<gene>
    <name evidence="3" type="primary">LOC102544246</name>
</gene>
<dbReference type="SUPFAM" id="SSF54427">
    <property type="entry name" value="NTF2-like"/>
    <property type="match status" value="1"/>
</dbReference>
<name>A0ABM5DGV8_VICPA</name>
<organism evidence="2 3">
    <name type="scientific">Vicugna pacos</name>
    <name type="common">Alpaca</name>
    <name type="synonym">Lama pacos</name>
    <dbReference type="NCBI Taxonomy" id="30538"/>
    <lineage>
        <taxon>Eukaryota</taxon>
        <taxon>Metazoa</taxon>
        <taxon>Chordata</taxon>
        <taxon>Craniata</taxon>
        <taxon>Vertebrata</taxon>
        <taxon>Euteleostomi</taxon>
        <taxon>Mammalia</taxon>
        <taxon>Eutheria</taxon>
        <taxon>Laurasiatheria</taxon>
        <taxon>Artiodactyla</taxon>
        <taxon>Tylopoda</taxon>
        <taxon>Camelidae</taxon>
        <taxon>Vicugna</taxon>
    </lineage>
</organism>
<dbReference type="Proteomes" id="UP001652581">
    <property type="component" value="Chromosome 7"/>
</dbReference>
<dbReference type="Pfam" id="PF02136">
    <property type="entry name" value="NTF2"/>
    <property type="match status" value="1"/>
</dbReference>
<accession>A0ABM5DGV8</accession>
<dbReference type="RefSeq" id="XP_072820131.1">
    <property type="nucleotide sequence ID" value="XM_072964030.1"/>
</dbReference>
<proteinExistence type="predicted"/>
<dbReference type="InterPro" id="IPR032710">
    <property type="entry name" value="NTF2-like_dom_sf"/>
</dbReference>